<dbReference type="KEGG" id="bsed:DN745_04900"/>
<evidence type="ECO:0000313" key="2">
    <source>
        <dbReference type="EMBL" id="AWV88708.1"/>
    </source>
</evidence>
<accession>A0A2Z4FJ47</accession>
<dbReference type="EMBL" id="CP030032">
    <property type="protein sequence ID" value="AWV88708.1"/>
    <property type="molecule type" value="Genomic_DNA"/>
</dbReference>
<protein>
    <submittedName>
        <fullName evidence="2">Uncharacterized protein</fullName>
    </submittedName>
</protein>
<evidence type="ECO:0000256" key="1">
    <source>
        <dbReference type="SAM" id="MobiDB-lite"/>
    </source>
</evidence>
<dbReference type="AlphaFoldDB" id="A0A2Z4FJ47"/>
<gene>
    <name evidence="2" type="ORF">DN745_04900</name>
</gene>
<keyword evidence="3" id="KW-1185">Reference proteome</keyword>
<dbReference type="Proteomes" id="UP000249799">
    <property type="component" value="Chromosome"/>
</dbReference>
<sequence length="200" mass="21670">MVNAMNAEFKYRSMNRSTLRLIVAALAGLMLLGSVGCDESKLSGTNGEQSDNANEERGDENADPTGEVPLDEDPGHGSGDEEGVVIPAGFMNGSWRASAGEQDEPAVYFDTFQDEGDPEISGDFTMGFAIYELYDGETGHLETASFDGETLTVMWNPTTDRDEMLTLKATRVDENTLEGSVTAKRNIELNVPVTLTRVTE</sequence>
<proteinExistence type="predicted"/>
<feature type="compositionally biased region" description="Polar residues" evidence="1">
    <location>
        <begin position="42"/>
        <end position="52"/>
    </location>
</feature>
<reference evidence="2 3" key="1">
    <citation type="submission" date="2018-06" db="EMBL/GenBank/DDBJ databases">
        <title>Lujinxingia sediminis gen. nov. sp. nov., a new facultative anaerobic member of the class Deltaproteobacteria, and proposal of Lujinxingaceae fam. nov.</title>
        <authorList>
            <person name="Guo L.-Y."/>
            <person name="Li C.-M."/>
            <person name="Wang S."/>
            <person name="Du Z.-J."/>
        </authorList>
    </citation>
    <scope>NUCLEOTIDE SEQUENCE [LARGE SCALE GENOMIC DNA]</scope>
    <source>
        <strain evidence="2 3">FA350</strain>
    </source>
</reference>
<feature type="region of interest" description="Disordered" evidence="1">
    <location>
        <begin position="41"/>
        <end position="86"/>
    </location>
</feature>
<name>A0A2Z4FJ47_9DELT</name>
<evidence type="ECO:0000313" key="3">
    <source>
        <dbReference type="Proteomes" id="UP000249799"/>
    </source>
</evidence>
<organism evidence="2 3">
    <name type="scientific">Bradymonas sediminis</name>
    <dbReference type="NCBI Taxonomy" id="1548548"/>
    <lineage>
        <taxon>Bacteria</taxon>
        <taxon>Deltaproteobacteria</taxon>
        <taxon>Bradymonadales</taxon>
        <taxon>Bradymonadaceae</taxon>
        <taxon>Bradymonas</taxon>
    </lineage>
</organism>
<dbReference type="OrthoDB" id="5510912at2"/>